<dbReference type="InterPro" id="IPR029000">
    <property type="entry name" value="Cyclophilin-like_dom_sf"/>
</dbReference>
<comment type="caution">
    <text evidence="6">The sequence shown here is derived from an EMBL/GenBank/DDBJ whole genome shotgun (WGS) entry which is preliminary data.</text>
</comment>
<dbReference type="PIRSF" id="PIRSF001467">
    <property type="entry name" value="Peptidylpro_ismrse"/>
    <property type="match status" value="1"/>
</dbReference>
<sequence length="196" mass="21170">MKLYYLLVLFLAFCMEIDAQNPDITDTVYFDITIGGRPAGRIEIGLFGNAVPKTAGNFKTLATTGATLNGVSGSYRGSPFHRVIKDFMIQGGDFTNKDGTGGFSSFGSRSFADENFSLKHTAPGFLSMANSGPDTNGSQFFITTVPTPWLDGKHVVFGKVTKGMKVVQQIENLPTSGRNNRPIEEVLISDSGLVQK</sequence>
<accession>A0A6A4W8S2</accession>
<dbReference type="EMBL" id="VIIS01001281">
    <property type="protein sequence ID" value="KAF0300174.1"/>
    <property type="molecule type" value="Genomic_DNA"/>
</dbReference>
<dbReference type="PANTHER" id="PTHR11071:SF561">
    <property type="entry name" value="PEPTIDYL-PROLYL CIS-TRANS ISOMERASE D-RELATED"/>
    <property type="match status" value="1"/>
</dbReference>
<dbReference type="OrthoDB" id="193499at2759"/>
<evidence type="ECO:0000313" key="7">
    <source>
        <dbReference type="Proteomes" id="UP000440578"/>
    </source>
</evidence>
<protein>
    <recommendedName>
        <fullName evidence="4">Peptidyl-prolyl cis-trans isomerase</fullName>
        <shortName evidence="4">PPIase</shortName>
        <ecNumber evidence="4">5.2.1.8</ecNumber>
    </recommendedName>
</protein>
<dbReference type="SUPFAM" id="SSF50891">
    <property type="entry name" value="Cyclophilin-like"/>
    <property type="match status" value="1"/>
</dbReference>
<dbReference type="PRINTS" id="PR00153">
    <property type="entry name" value="CSAPPISMRASE"/>
</dbReference>
<dbReference type="GO" id="GO:0005737">
    <property type="term" value="C:cytoplasm"/>
    <property type="evidence" value="ECO:0007669"/>
    <property type="project" value="TreeGrafter"/>
</dbReference>
<dbReference type="FunFam" id="2.40.100.10:FF:000001">
    <property type="entry name" value="Peptidyl-prolyl cis-trans isomerase"/>
    <property type="match status" value="1"/>
</dbReference>
<name>A0A6A4W8S2_AMPAM</name>
<feature type="domain" description="PPIase cyclophilin-type" evidence="5">
    <location>
        <begin position="29"/>
        <end position="193"/>
    </location>
</feature>
<dbReference type="AlphaFoldDB" id="A0A6A4W8S2"/>
<dbReference type="GO" id="GO:0006457">
    <property type="term" value="P:protein folding"/>
    <property type="evidence" value="ECO:0007669"/>
    <property type="project" value="InterPro"/>
</dbReference>
<evidence type="ECO:0000256" key="3">
    <source>
        <dbReference type="ARBA" id="ARBA00023235"/>
    </source>
</evidence>
<dbReference type="Proteomes" id="UP000440578">
    <property type="component" value="Unassembled WGS sequence"/>
</dbReference>
<keyword evidence="2 4" id="KW-0697">Rotamase</keyword>
<keyword evidence="7" id="KW-1185">Reference proteome</keyword>
<keyword evidence="4" id="KW-0732">Signal</keyword>
<keyword evidence="3 4" id="KW-0413">Isomerase</keyword>
<dbReference type="EC" id="5.2.1.8" evidence="4"/>
<evidence type="ECO:0000313" key="6">
    <source>
        <dbReference type="EMBL" id="KAF0300174.1"/>
    </source>
</evidence>
<dbReference type="Gene3D" id="2.40.100.10">
    <property type="entry name" value="Cyclophilin-like"/>
    <property type="match status" value="1"/>
</dbReference>
<evidence type="ECO:0000259" key="5">
    <source>
        <dbReference type="PROSITE" id="PS50072"/>
    </source>
</evidence>
<feature type="chain" id="PRO_5025716558" description="Peptidyl-prolyl cis-trans isomerase" evidence="4">
    <location>
        <begin position="20"/>
        <end position="196"/>
    </location>
</feature>
<gene>
    <name evidence="6" type="primary">PPIB</name>
    <name evidence="6" type="ORF">FJT64_003314</name>
</gene>
<comment type="function">
    <text evidence="4">PPIases accelerate the folding of proteins. It catalyzes the cis-trans isomerization of proline imidic peptide bonds in oligopeptides.</text>
</comment>
<dbReference type="GO" id="GO:0016018">
    <property type="term" value="F:cyclosporin A binding"/>
    <property type="evidence" value="ECO:0007669"/>
    <property type="project" value="TreeGrafter"/>
</dbReference>
<dbReference type="PROSITE" id="PS00170">
    <property type="entry name" value="CSA_PPIASE_1"/>
    <property type="match status" value="1"/>
</dbReference>
<comment type="similarity">
    <text evidence="4">Belongs to the cyclophilin-type PPIase family.</text>
</comment>
<dbReference type="GO" id="GO:0003755">
    <property type="term" value="F:peptidyl-prolyl cis-trans isomerase activity"/>
    <property type="evidence" value="ECO:0007669"/>
    <property type="project" value="UniProtKB-UniRule"/>
</dbReference>
<dbReference type="InterPro" id="IPR020892">
    <property type="entry name" value="Cyclophilin-type_PPIase_CS"/>
</dbReference>
<evidence type="ECO:0000256" key="2">
    <source>
        <dbReference type="ARBA" id="ARBA00023110"/>
    </source>
</evidence>
<dbReference type="PANTHER" id="PTHR11071">
    <property type="entry name" value="PEPTIDYL-PROLYL CIS-TRANS ISOMERASE"/>
    <property type="match status" value="1"/>
</dbReference>
<comment type="catalytic activity">
    <reaction evidence="1 4">
        <text>[protein]-peptidylproline (omega=180) = [protein]-peptidylproline (omega=0)</text>
        <dbReference type="Rhea" id="RHEA:16237"/>
        <dbReference type="Rhea" id="RHEA-COMP:10747"/>
        <dbReference type="Rhea" id="RHEA-COMP:10748"/>
        <dbReference type="ChEBI" id="CHEBI:83833"/>
        <dbReference type="ChEBI" id="CHEBI:83834"/>
        <dbReference type="EC" id="5.2.1.8"/>
    </reaction>
</comment>
<evidence type="ECO:0000256" key="4">
    <source>
        <dbReference type="RuleBase" id="RU363019"/>
    </source>
</evidence>
<reference evidence="6 7" key="1">
    <citation type="submission" date="2019-07" db="EMBL/GenBank/DDBJ databases">
        <title>Draft genome assembly of a fouling barnacle, Amphibalanus amphitrite (Darwin, 1854): The first reference genome for Thecostraca.</title>
        <authorList>
            <person name="Kim W."/>
        </authorList>
    </citation>
    <scope>NUCLEOTIDE SEQUENCE [LARGE SCALE GENOMIC DNA]</scope>
    <source>
        <strain evidence="6">SNU_AA5</strain>
        <tissue evidence="6">Soma without cirri and trophi</tissue>
    </source>
</reference>
<organism evidence="6 7">
    <name type="scientific">Amphibalanus amphitrite</name>
    <name type="common">Striped barnacle</name>
    <name type="synonym">Balanus amphitrite</name>
    <dbReference type="NCBI Taxonomy" id="1232801"/>
    <lineage>
        <taxon>Eukaryota</taxon>
        <taxon>Metazoa</taxon>
        <taxon>Ecdysozoa</taxon>
        <taxon>Arthropoda</taxon>
        <taxon>Crustacea</taxon>
        <taxon>Multicrustacea</taxon>
        <taxon>Cirripedia</taxon>
        <taxon>Thoracica</taxon>
        <taxon>Thoracicalcarea</taxon>
        <taxon>Balanomorpha</taxon>
        <taxon>Balanoidea</taxon>
        <taxon>Balanidae</taxon>
        <taxon>Amphibalaninae</taxon>
        <taxon>Amphibalanus</taxon>
    </lineage>
</organism>
<feature type="signal peptide" evidence="4">
    <location>
        <begin position="1"/>
        <end position="19"/>
    </location>
</feature>
<proteinExistence type="inferred from homology"/>
<dbReference type="Pfam" id="PF00160">
    <property type="entry name" value="Pro_isomerase"/>
    <property type="match status" value="1"/>
</dbReference>
<dbReference type="PROSITE" id="PS50072">
    <property type="entry name" value="CSA_PPIASE_2"/>
    <property type="match status" value="1"/>
</dbReference>
<evidence type="ECO:0000256" key="1">
    <source>
        <dbReference type="ARBA" id="ARBA00000971"/>
    </source>
</evidence>
<dbReference type="InterPro" id="IPR024936">
    <property type="entry name" value="Cyclophilin-type_PPIase"/>
</dbReference>
<dbReference type="InterPro" id="IPR002130">
    <property type="entry name" value="Cyclophilin-type_PPIase_dom"/>
</dbReference>